<dbReference type="Proteomes" id="UP001626550">
    <property type="component" value="Unassembled WGS sequence"/>
</dbReference>
<sequence>MVNGLGGFGGAAGRHTLVAADGWSRDCARPEQHPDFGEAIAQLDGRLLALHRDHQPGNGRFEPHTESFPEVSDARIPFFRWIKRRKNLFRHSNGMPSLFLVLHGDNSGDKHDSDDNMTKHRMLQQIP</sequence>
<organism evidence="2 3">
    <name type="scientific">Cichlidogyrus casuarinus</name>
    <dbReference type="NCBI Taxonomy" id="1844966"/>
    <lineage>
        <taxon>Eukaryota</taxon>
        <taxon>Metazoa</taxon>
        <taxon>Spiralia</taxon>
        <taxon>Lophotrochozoa</taxon>
        <taxon>Platyhelminthes</taxon>
        <taxon>Monogenea</taxon>
        <taxon>Monopisthocotylea</taxon>
        <taxon>Dactylogyridea</taxon>
        <taxon>Ancyrocephalidae</taxon>
        <taxon>Cichlidogyrus</taxon>
    </lineage>
</organism>
<keyword evidence="3" id="KW-1185">Reference proteome</keyword>
<dbReference type="AlphaFoldDB" id="A0ABD2QBX6"/>
<evidence type="ECO:0000313" key="2">
    <source>
        <dbReference type="EMBL" id="KAL3317064.1"/>
    </source>
</evidence>
<evidence type="ECO:0000256" key="1">
    <source>
        <dbReference type="SAM" id="MobiDB-lite"/>
    </source>
</evidence>
<name>A0ABD2QBX6_9PLAT</name>
<dbReference type="EMBL" id="JBJKFK010000437">
    <property type="protein sequence ID" value="KAL3317064.1"/>
    <property type="molecule type" value="Genomic_DNA"/>
</dbReference>
<gene>
    <name evidence="2" type="ORF">Ciccas_004281</name>
</gene>
<proteinExistence type="predicted"/>
<evidence type="ECO:0000313" key="3">
    <source>
        <dbReference type="Proteomes" id="UP001626550"/>
    </source>
</evidence>
<protein>
    <submittedName>
        <fullName evidence="2">Uncharacterized protein</fullName>
    </submittedName>
</protein>
<reference evidence="2 3" key="1">
    <citation type="submission" date="2024-11" db="EMBL/GenBank/DDBJ databases">
        <title>Adaptive evolution of stress response genes in parasites aligns with host niche diversity.</title>
        <authorList>
            <person name="Hahn C."/>
            <person name="Resl P."/>
        </authorList>
    </citation>
    <scope>NUCLEOTIDE SEQUENCE [LARGE SCALE GENOMIC DNA]</scope>
    <source>
        <strain evidence="2">EGGRZ-B1_66</strain>
        <tissue evidence="2">Body</tissue>
    </source>
</reference>
<comment type="caution">
    <text evidence="2">The sequence shown here is derived from an EMBL/GenBank/DDBJ whole genome shotgun (WGS) entry which is preliminary data.</text>
</comment>
<feature type="compositionally biased region" description="Basic and acidic residues" evidence="1">
    <location>
        <begin position="108"/>
        <end position="118"/>
    </location>
</feature>
<accession>A0ABD2QBX6</accession>
<feature type="region of interest" description="Disordered" evidence="1">
    <location>
        <begin position="108"/>
        <end position="127"/>
    </location>
</feature>